<feature type="compositionally biased region" description="Low complexity" evidence="2">
    <location>
        <begin position="81"/>
        <end position="93"/>
    </location>
</feature>
<keyword evidence="5" id="KW-1185">Reference proteome</keyword>
<feature type="compositionally biased region" description="Basic and acidic residues" evidence="2">
    <location>
        <begin position="57"/>
        <end position="66"/>
    </location>
</feature>
<dbReference type="SMART" id="SM00066">
    <property type="entry name" value="GAL4"/>
    <property type="match status" value="1"/>
</dbReference>
<dbReference type="InterPro" id="IPR036864">
    <property type="entry name" value="Zn2-C6_fun-type_DNA-bd_sf"/>
</dbReference>
<feature type="compositionally biased region" description="Low complexity" evidence="2">
    <location>
        <begin position="135"/>
        <end position="149"/>
    </location>
</feature>
<dbReference type="PROSITE" id="PS50048">
    <property type="entry name" value="ZN2_CY6_FUNGAL_2"/>
    <property type="match status" value="1"/>
</dbReference>
<dbReference type="CDD" id="cd00067">
    <property type="entry name" value="GAL4"/>
    <property type="match status" value="1"/>
</dbReference>
<dbReference type="InterPro" id="IPR001138">
    <property type="entry name" value="Zn2Cys6_DnaBD"/>
</dbReference>
<dbReference type="InterPro" id="IPR053175">
    <property type="entry name" value="DHMBA_Reg_Transcription_Factor"/>
</dbReference>
<dbReference type="EMBL" id="MU006574">
    <property type="protein sequence ID" value="KAF2747154.1"/>
    <property type="molecule type" value="Genomic_DNA"/>
</dbReference>
<evidence type="ECO:0000313" key="4">
    <source>
        <dbReference type="EMBL" id="KAF2747154.1"/>
    </source>
</evidence>
<evidence type="ECO:0000256" key="2">
    <source>
        <dbReference type="SAM" id="MobiDB-lite"/>
    </source>
</evidence>
<dbReference type="Pfam" id="PF11951">
    <property type="entry name" value="Fungal_trans_2"/>
    <property type="match status" value="1"/>
</dbReference>
<dbReference type="AlphaFoldDB" id="A0A6A6VBP4"/>
<feature type="compositionally biased region" description="Polar residues" evidence="2">
    <location>
        <begin position="161"/>
        <end position="182"/>
    </location>
</feature>
<sequence length="626" mass="68822">MVYTGKPSKACQKCKDRRIKCDLNRPACERCTKAGHICPGYRHEFDVMHRAENKALEKKLHRKDSSGDGPKGKQAVDMTMPSSSSAPLPSDSDVQAHSEPALELEQTMQLSIMPIYSTQALDGSSSGPNPDSYKSYSGSPPLTSTSSGEDQPKPDEEQEQNMQLSIGPRSSTHSMAGLSSGSPVQLDFTLPPTLAPEVEALAFFFNNFIPISLPQQPENMRGYLELLVPLYSRAMPSSALHLATKAVAFATVGNYPGKQELLQQAFTSYGKALKKLNRDMNDPVSATSDESVVTALLFSLFETIMTTNNSIAGWGTHVDGAVELTKLRGIEQLNDPMSSAVFKAVRTIMITSCVQRSKPIDAFPWKIQGVIRENAANRLTLICIDLPNIRAKANILTSTPYNMDLEREAYAIMTLAQEVDIRLQEWHQSLPQGWQPRTIRMILDAIEKPEDIANAENWFGPQHVYQDVHTATLINDYRTGRIYCHQVMLACMKWLDQGFNGLDLDGPIEGIPMSVFVIQQMVDEISASVPFHLDYDLQPAAQRKGTERNAAEAFGGFSLMWPLFVSANADTVPQPQRDWLSGRLKVIGQRFGLSSAHALALTRSRVLGGSSVFTSQGLISAPGGSI</sequence>
<dbReference type="Pfam" id="PF00172">
    <property type="entry name" value="Zn_clus"/>
    <property type="match status" value="1"/>
</dbReference>
<evidence type="ECO:0000313" key="5">
    <source>
        <dbReference type="Proteomes" id="UP000799440"/>
    </source>
</evidence>
<dbReference type="PANTHER" id="PTHR38791">
    <property type="entry name" value="ZN(II)2CYS6 TRANSCRIPTION FACTOR (EUROFUNG)-RELATED-RELATED"/>
    <property type="match status" value="1"/>
</dbReference>
<name>A0A6A6VBP4_9PLEO</name>
<gene>
    <name evidence="4" type="ORF">M011DRAFT_468044</name>
</gene>
<dbReference type="OrthoDB" id="4491390at2759"/>
<organism evidence="4 5">
    <name type="scientific">Sporormia fimetaria CBS 119925</name>
    <dbReference type="NCBI Taxonomy" id="1340428"/>
    <lineage>
        <taxon>Eukaryota</taxon>
        <taxon>Fungi</taxon>
        <taxon>Dikarya</taxon>
        <taxon>Ascomycota</taxon>
        <taxon>Pezizomycotina</taxon>
        <taxon>Dothideomycetes</taxon>
        <taxon>Pleosporomycetidae</taxon>
        <taxon>Pleosporales</taxon>
        <taxon>Sporormiaceae</taxon>
        <taxon>Sporormia</taxon>
    </lineage>
</organism>
<dbReference type="Proteomes" id="UP000799440">
    <property type="component" value="Unassembled WGS sequence"/>
</dbReference>
<dbReference type="Gene3D" id="4.10.240.10">
    <property type="entry name" value="Zn(2)-C6 fungal-type DNA-binding domain"/>
    <property type="match status" value="1"/>
</dbReference>
<evidence type="ECO:0000259" key="3">
    <source>
        <dbReference type="PROSITE" id="PS50048"/>
    </source>
</evidence>
<dbReference type="SUPFAM" id="SSF57701">
    <property type="entry name" value="Zn2/Cys6 DNA-binding domain"/>
    <property type="match status" value="1"/>
</dbReference>
<protein>
    <recommendedName>
        <fullName evidence="3">Zn(2)-C6 fungal-type domain-containing protein</fullName>
    </recommendedName>
</protein>
<dbReference type="InterPro" id="IPR021858">
    <property type="entry name" value="Fun_TF"/>
</dbReference>
<dbReference type="PROSITE" id="PS00463">
    <property type="entry name" value="ZN2_CY6_FUNGAL_1"/>
    <property type="match status" value="1"/>
</dbReference>
<feature type="region of interest" description="Disordered" evidence="2">
    <location>
        <begin position="119"/>
        <end position="182"/>
    </location>
</feature>
<feature type="region of interest" description="Disordered" evidence="2">
    <location>
        <begin position="57"/>
        <end position="98"/>
    </location>
</feature>
<dbReference type="GO" id="GO:0008270">
    <property type="term" value="F:zinc ion binding"/>
    <property type="evidence" value="ECO:0007669"/>
    <property type="project" value="InterPro"/>
</dbReference>
<evidence type="ECO:0000256" key="1">
    <source>
        <dbReference type="ARBA" id="ARBA00023242"/>
    </source>
</evidence>
<proteinExistence type="predicted"/>
<accession>A0A6A6VBP4</accession>
<keyword evidence="1" id="KW-0539">Nucleus</keyword>
<reference evidence="4" key="1">
    <citation type="journal article" date="2020" name="Stud. Mycol.">
        <title>101 Dothideomycetes genomes: a test case for predicting lifestyles and emergence of pathogens.</title>
        <authorList>
            <person name="Haridas S."/>
            <person name="Albert R."/>
            <person name="Binder M."/>
            <person name="Bloem J."/>
            <person name="Labutti K."/>
            <person name="Salamov A."/>
            <person name="Andreopoulos B."/>
            <person name="Baker S."/>
            <person name="Barry K."/>
            <person name="Bills G."/>
            <person name="Bluhm B."/>
            <person name="Cannon C."/>
            <person name="Castanera R."/>
            <person name="Culley D."/>
            <person name="Daum C."/>
            <person name="Ezra D."/>
            <person name="Gonzalez J."/>
            <person name="Henrissat B."/>
            <person name="Kuo A."/>
            <person name="Liang C."/>
            <person name="Lipzen A."/>
            <person name="Lutzoni F."/>
            <person name="Magnuson J."/>
            <person name="Mondo S."/>
            <person name="Nolan M."/>
            <person name="Ohm R."/>
            <person name="Pangilinan J."/>
            <person name="Park H.-J."/>
            <person name="Ramirez L."/>
            <person name="Alfaro M."/>
            <person name="Sun H."/>
            <person name="Tritt A."/>
            <person name="Yoshinaga Y."/>
            <person name="Zwiers L.-H."/>
            <person name="Turgeon B."/>
            <person name="Goodwin S."/>
            <person name="Spatafora J."/>
            <person name="Crous P."/>
            <person name="Grigoriev I."/>
        </authorList>
    </citation>
    <scope>NUCLEOTIDE SEQUENCE</scope>
    <source>
        <strain evidence="4">CBS 119925</strain>
    </source>
</reference>
<feature type="domain" description="Zn(2)-C6 fungal-type" evidence="3">
    <location>
        <begin position="10"/>
        <end position="38"/>
    </location>
</feature>
<dbReference type="GO" id="GO:0000981">
    <property type="term" value="F:DNA-binding transcription factor activity, RNA polymerase II-specific"/>
    <property type="evidence" value="ECO:0007669"/>
    <property type="project" value="InterPro"/>
</dbReference>
<feature type="compositionally biased region" description="Polar residues" evidence="2">
    <location>
        <begin position="119"/>
        <end position="134"/>
    </location>
</feature>
<dbReference type="PANTHER" id="PTHR38791:SF13">
    <property type="entry name" value="ZN(2)-C6 FUNGAL-TYPE DOMAIN-CONTAINING PROTEIN"/>
    <property type="match status" value="1"/>
</dbReference>